<dbReference type="EMBL" id="JAINVZ010000017">
    <property type="protein sequence ID" value="MBY8887639.1"/>
    <property type="molecule type" value="Genomic_DNA"/>
</dbReference>
<feature type="region of interest" description="Disordered" evidence="1">
    <location>
        <begin position="28"/>
        <end position="56"/>
    </location>
</feature>
<accession>A0ABS7R0S5</accession>
<dbReference type="Proteomes" id="UP001198565">
    <property type="component" value="Unassembled WGS sequence"/>
</dbReference>
<evidence type="ECO:0000256" key="1">
    <source>
        <dbReference type="SAM" id="MobiDB-lite"/>
    </source>
</evidence>
<proteinExistence type="predicted"/>
<feature type="chain" id="PRO_5046116037" description="DUF4232 domain-containing protein" evidence="2">
    <location>
        <begin position="21"/>
        <end position="147"/>
    </location>
</feature>
<comment type="caution">
    <text evidence="3">The sequence shown here is derived from an EMBL/GenBank/DDBJ whole genome shotgun (WGS) entry which is preliminary data.</text>
</comment>
<evidence type="ECO:0008006" key="5">
    <source>
        <dbReference type="Google" id="ProtNLM"/>
    </source>
</evidence>
<gene>
    <name evidence="3" type="ORF">K7472_22765</name>
</gene>
<organism evidence="3 4">
    <name type="scientific">Streptantibioticus parmotrematis</name>
    <dbReference type="NCBI Taxonomy" id="2873249"/>
    <lineage>
        <taxon>Bacteria</taxon>
        <taxon>Bacillati</taxon>
        <taxon>Actinomycetota</taxon>
        <taxon>Actinomycetes</taxon>
        <taxon>Kitasatosporales</taxon>
        <taxon>Streptomycetaceae</taxon>
        <taxon>Streptantibioticus</taxon>
    </lineage>
</organism>
<keyword evidence="2" id="KW-0732">Signal</keyword>
<evidence type="ECO:0000256" key="2">
    <source>
        <dbReference type="SAM" id="SignalP"/>
    </source>
</evidence>
<evidence type="ECO:0000313" key="4">
    <source>
        <dbReference type="Proteomes" id="UP001198565"/>
    </source>
</evidence>
<evidence type="ECO:0000313" key="3">
    <source>
        <dbReference type="EMBL" id="MBY8887639.1"/>
    </source>
</evidence>
<reference evidence="3 4" key="1">
    <citation type="submission" date="2021-08" db="EMBL/GenBank/DDBJ databases">
        <title>Streptomyces sp. PTM05 isolated from lichen.</title>
        <authorList>
            <person name="Somphong A."/>
            <person name="Phongsopitanun W."/>
            <person name="Tanasupawat S."/>
        </authorList>
    </citation>
    <scope>NUCLEOTIDE SEQUENCE [LARGE SCALE GENOMIC DNA]</scope>
    <source>
        <strain evidence="3 4">Ptm05</strain>
    </source>
</reference>
<feature type="signal peptide" evidence="2">
    <location>
        <begin position="1"/>
        <end position="20"/>
    </location>
</feature>
<dbReference type="RefSeq" id="WP_222980378.1">
    <property type="nucleotide sequence ID" value="NZ_JAINVZ010000017.1"/>
</dbReference>
<feature type="compositionally biased region" description="Low complexity" evidence="1">
    <location>
        <begin position="32"/>
        <end position="49"/>
    </location>
</feature>
<dbReference type="PROSITE" id="PS51257">
    <property type="entry name" value="PROKAR_LIPOPROTEIN"/>
    <property type="match status" value="1"/>
</dbReference>
<protein>
    <recommendedName>
        <fullName evidence="5">DUF4232 domain-containing protein</fullName>
    </recommendedName>
</protein>
<name>A0ABS7R0S5_9ACTN</name>
<keyword evidence="4" id="KW-1185">Reference proteome</keyword>
<sequence length="147" mass="14548">MNGRLLSLGAAALVAGAVLTGCGTKTVSTGTGSAPMSPGPSHSASSAPSGGTGKTVKQAIAAPVAVSGQDRKLTVTTSVGGCKHAQLLSQETAGKVTLTLEVVNTQKPGQMCPDFVKDAPVSTTLKAPLDHRQVVDATTGKTVTTHG</sequence>